<evidence type="ECO:0000313" key="6">
    <source>
        <dbReference type="Proteomes" id="UP000235392"/>
    </source>
</evidence>
<dbReference type="Proteomes" id="UP000235388">
    <property type="component" value="Unassembled WGS sequence"/>
</dbReference>
<dbReference type="EMBL" id="PGCJ01001338">
    <property type="protein sequence ID" value="PLW06228.1"/>
    <property type="molecule type" value="Genomic_DNA"/>
</dbReference>
<proteinExistence type="predicted"/>
<feature type="compositionally biased region" description="Polar residues" evidence="1">
    <location>
        <begin position="1"/>
        <end position="11"/>
    </location>
</feature>
<feature type="region of interest" description="Disordered" evidence="1">
    <location>
        <begin position="1"/>
        <end position="42"/>
    </location>
</feature>
<evidence type="ECO:0000313" key="4">
    <source>
        <dbReference type="EMBL" id="PLW44679.1"/>
    </source>
</evidence>
<gene>
    <name evidence="3" type="ORF">PCANC_17909</name>
    <name evidence="2" type="ORF">PCANC_27451</name>
    <name evidence="4" type="ORF">PCASD_05889</name>
</gene>
<evidence type="ECO:0000313" key="5">
    <source>
        <dbReference type="Proteomes" id="UP000235388"/>
    </source>
</evidence>
<accession>A0A2N5V3V9</accession>
<organism evidence="4 6">
    <name type="scientific">Puccinia coronata f. sp. avenae</name>
    <dbReference type="NCBI Taxonomy" id="200324"/>
    <lineage>
        <taxon>Eukaryota</taxon>
        <taxon>Fungi</taxon>
        <taxon>Dikarya</taxon>
        <taxon>Basidiomycota</taxon>
        <taxon>Pucciniomycotina</taxon>
        <taxon>Pucciniomycetes</taxon>
        <taxon>Pucciniales</taxon>
        <taxon>Pucciniaceae</taxon>
        <taxon>Puccinia</taxon>
    </lineage>
</organism>
<dbReference type="AlphaFoldDB" id="A0A2N5V3V9"/>
<dbReference type="EMBL" id="PGCJ01000248">
    <property type="protein sequence ID" value="PLW35919.1"/>
    <property type="molecule type" value="Genomic_DNA"/>
</dbReference>
<protein>
    <submittedName>
        <fullName evidence="4">Uncharacterized protein</fullName>
    </submittedName>
</protein>
<evidence type="ECO:0000313" key="3">
    <source>
        <dbReference type="EMBL" id="PLW35919.1"/>
    </source>
</evidence>
<sequence>MPTQSTFSNNDDSARPTVTGGGNPTLRSTRMKHRPGSRFPFDMLSLTPEEIRELLDDADKFTAKKLRLMAAAATNTDALPATSEEESRVPPAAAEPSVQTEPPAEFSTAIRPVPVGAPIETPPVNQPQSNLIVPPIDADKPIDPATLIDAAEVVAMRDKILAEIATLLSSYHPRSMEEAAARVDLINDTQALFKRFLASPDYFLPHL</sequence>
<evidence type="ECO:0000256" key="1">
    <source>
        <dbReference type="SAM" id="MobiDB-lite"/>
    </source>
</evidence>
<feature type="region of interest" description="Disordered" evidence="1">
    <location>
        <begin position="77"/>
        <end position="104"/>
    </location>
</feature>
<reference evidence="5 6" key="1">
    <citation type="submission" date="2017-11" db="EMBL/GenBank/DDBJ databases">
        <title>De novo assembly and phasing of dikaryotic genomes from two isolates of Puccinia coronata f. sp. avenae, the causal agent of oat crown rust.</title>
        <authorList>
            <person name="Miller M.E."/>
            <person name="Zhang Y."/>
            <person name="Omidvar V."/>
            <person name="Sperschneider J."/>
            <person name="Schwessinger B."/>
            <person name="Raley C."/>
            <person name="Palmer J.M."/>
            <person name="Garnica D."/>
            <person name="Upadhyaya N."/>
            <person name="Rathjen J."/>
            <person name="Taylor J.M."/>
            <person name="Park R.F."/>
            <person name="Dodds P.N."/>
            <person name="Hirsch C.D."/>
            <person name="Kianian S.F."/>
            <person name="Figueroa M."/>
        </authorList>
    </citation>
    <scope>NUCLEOTIDE SEQUENCE [LARGE SCALE GENOMIC DNA]</scope>
    <source>
        <strain evidence="2">12NC29</strain>
        <strain evidence="4">12SD80</strain>
    </source>
</reference>
<dbReference type="Proteomes" id="UP000235392">
    <property type="component" value="Unassembled WGS sequence"/>
</dbReference>
<comment type="caution">
    <text evidence="4">The sequence shown here is derived from an EMBL/GenBank/DDBJ whole genome shotgun (WGS) entry which is preliminary data.</text>
</comment>
<name>A0A2N5V3V9_9BASI</name>
<dbReference type="EMBL" id="PGCI01000055">
    <property type="protein sequence ID" value="PLW44679.1"/>
    <property type="molecule type" value="Genomic_DNA"/>
</dbReference>
<evidence type="ECO:0000313" key="2">
    <source>
        <dbReference type="EMBL" id="PLW06228.1"/>
    </source>
</evidence>
<keyword evidence="5" id="KW-1185">Reference proteome</keyword>